<evidence type="ECO:0000256" key="5">
    <source>
        <dbReference type="ARBA" id="ARBA00051722"/>
    </source>
</evidence>
<dbReference type="AlphaFoldDB" id="A0A430A0L0"/>
<dbReference type="InterPro" id="IPR036196">
    <property type="entry name" value="Ptyr_pPase_sf"/>
</dbReference>
<dbReference type="EC" id="3.1.3.48" evidence="2"/>
<evidence type="ECO:0000256" key="4">
    <source>
        <dbReference type="ARBA" id="ARBA00022912"/>
    </source>
</evidence>
<dbReference type="EMBL" id="NGJS01000003">
    <property type="protein sequence ID" value="RST99859.1"/>
    <property type="molecule type" value="Genomic_DNA"/>
</dbReference>
<evidence type="ECO:0000259" key="7">
    <source>
        <dbReference type="SMART" id="SM00226"/>
    </source>
</evidence>
<evidence type="ECO:0000313" key="8">
    <source>
        <dbReference type="EMBL" id="RST99859.1"/>
    </source>
</evidence>
<dbReference type="RefSeq" id="WP_125983390.1">
    <property type="nucleotide sequence ID" value="NZ_NGJS01000003.1"/>
</dbReference>
<evidence type="ECO:0000256" key="3">
    <source>
        <dbReference type="ARBA" id="ARBA00022801"/>
    </source>
</evidence>
<dbReference type="PANTHER" id="PTHR11717:SF7">
    <property type="entry name" value="LOW MOLECULAR WEIGHT PHOSPHOTYROSINE PROTEIN PHOSPHATASE"/>
    <property type="match status" value="1"/>
</dbReference>
<gene>
    <name evidence="8" type="ORF">CBF37_03820</name>
</gene>
<evidence type="ECO:0000256" key="6">
    <source>
        <dbReference type="PIRSR" id="PIRSR617867-1"/>
    </source>
</evidence>
<dbReference type="SUPFAM" id="SSF52788">
    <property type="entry name" value="Phosphotyrosine protein phosphatases I"/>
    <property type="match status" value="1"/>
</dbReference>
<dbReference type="PRINTS" id="PR00719">
    <property type="entry name" value="LMWPTPASE"/>
</dbReference>
<proteinExistence type="inferred from homology"/>
<organism evidence="8 9">
    <name type="scientific">Vagococcus vulneris</name>
    <dbReference type="NCBI Taxonomy" id="1977869"/>
    <lineage>
        <taxon>Bacteria</taxon>
        <taxon>Bacillati</taxon>
        <taxon>Bacillota</taxon>
        <taxon>Bacilli</taxon>
        <taxon>Lactobacillales</taxon>
        <taxon>Enterococcaceae</taxon>
        <taxon>Vagococcus</taxon>
    </lineage>
</organism>
<name>A0A430A0L0_9ENTE</name>
<dbReference type="CDD" id="cd16343">
    <property type="entry name" value="LMWPTP"/>
    <property type="match status" value="1"/>
</dbReference>
<comment type="similarity">
    <text evidence="1">Belongs to the low molecular weight phosphotyrosine protein phosphatase family.</text>
</comment>
<dbReference type="SMART" id="SM00226">
    <property type="entry name" value="LMWPc"/>
    <property type="match status" value="1"/>
</dbReference>
<dbReference type="Pfam" id="PF01451">
    <property type="entry name" value="LMWPc"/>
    <property type="match status" value="1"/>
</dbReference>
<feature type="active site" description="Nucleophile" evidence="6">
    <location>
        <position position="7"/>
    </location>
</feature>
<feature type="active site" description="Proton donor" evidence="6">
    <location>
        <position position="122"/>
    </location>
</feature>
<keyword evidence="3" id="KW-0378">Hydrolase</keyword>
<reference evidence="8 9" key="1">
    <citation type="submission" date="2017-05" db="EMBL/GenBank/DDBJ databases">
        <title>Vagococcus spp. assemblies.</title>
        <authorList>
            <person name="Gulvik C.A."/>
        </authorList>
    </citation>
    <scope>NUCLEOTIDE SEQUENCE [LARGE SCALE GENOMIC DNA]</scope>
    <source>
        <strain evidence="8 9">SS1995</strain>
    </source>
</reference>
<dbReference type="Proteomes" id="UP000287857">
    <property type="component" value="Unassembled WGS sequence"/>
</dbReference>
<comment type="caution">
    <text evidence="8">The sequence shown here is derived from an EMBL/GenBank/DDBJ whole genome shotgun (WGS) entry which is preliminary data.</text>
</comment>
<sequence>MKVLFVCLGNICRSPMAEALMRDKVKKAGLSDYISVSSAATGSWNLGDFPHEGTQAVLNDHHIDFNGIRAKKINVQDFVSYDLIIGMDAENINNLHAIAPTEESACKIHQLLEDFDSQEVPDPYYTGNFELTYELINKGTDYWLDKIKKTID</sequence>
<dbReference type="OrthoDB" id="9784339at2"/>
<keyword evidence="4" id="KW-0904">Protein phosphatase</keyword>
<dbReference type="InterPro" id="IPR017867">
    <property type="entry name" value="Tyr_phospatase_low_mol_wt"/>
</dbReference>
<protein>
    <recommendedName>
        <fullName evidence="2">protein-tyrosine-phosphatase</fullName>
        <ecNumber evidence="2">3.1.3.48</ecNumber>
    </recommendedName>
</protein>
<comment type="catalytic activity">
    <reaction evidence="5">
        <text>O-phospho-L-tyrosyl-[protein] + H2O = L-tyrosyl-[protein] + phosphate</text>
        <dbReference type="Rhea" id="RHEA:10684"/>
        <dbReference type="Rhea" id="RHEA-COMP:10136"/>
        <dbReference type="Rhea" id="RHEA-COMP:20101"/>
        <dbReference type="ChEBI" id="CHEBI:15377"/>
        <dbReference type="ChEBI" id="CHEBI:43474"/>
        <dbReference type="ChEBI" id="CHEBI:46858"/>
        <dbReference type="ChEBI" id="CHEBI:61978"/>
        <dbReference type="EC" id="3.1.3.48"/>
    </reaction>
</comment>
<keyword evidence="9" id="KW-1185">Reference proteome</keyword>
<evidence type="ECO:0000313" key="9">
    <source>
        <dbReference type="Proteomes" id="UP000287857"/>
    </source>
</evidence>
<dbReference type="InterPro" id="IPR050438">
    <property type="entry name" value="LMW_PTPase"/>
</dbReference>
<accession>A0A430A0L0</accession>
<feature type="domain" description="Phosphotyrosine protein phosphatase I" evidence="7">
    <location>
        <begin position="1"/>
        <end position="146"/>
    </location>
</feature>
<dbReference type="Gene3D" id="3.40.50.2300">
    <property type="match status" value="1"/>
</dbReference>
<dbReference type="InterPro" id="IPR023485">
    <property type="entry name" value="Ptyr_pPase"/>
</dbReference>
<dbReference type="GO" id="GO:0004725">
    <property type="term" value="F:protein tyrosine phosphatase activity"/>
    <property type="evidence" value="ECO:0007669"/>
    <property type="project" value="UniProtKB-EC"/>
</dbReference>
<evidence type="ECO:0000256" key="2">
    <source>
        <dbReference type="ARBA" id="ARBA00013064"/>
    </source>
</evidence>
<evidence type="ECO:0000256" key="1">
    <source>
        <dbReference type="ARBA" id="ARBA00011063"/>
    </source>
</evidence>
<feature type="active site" description="Nucleophile" evidence="6">
    <location>
        <position position="13"/>
    </location>
</feature>
<dbReference type="PANTHER" id="PTHR11717">
    <property type="entry name" value="LOW MOLECULAR WEIGHT PROTEIN TYROSINE PHOSPHATASE"/>
    <property type="match status" value="1"/>
</dbReference>